<dbReference type="Gene3D" id="3.40.50.300">
    <property type="entry name" value="P-loop containing nucleotide triphosphate hydrolases"/>
    <property type="match status" value="1"/>
</dbReference>
<dbReference type="EMBL" id="FRDI01000017">
    <property type="protein sequence ID" value="SHN72447.1"/>
    <property type="molecule type" value="Genomic_DNA"/>
</dbReference>
<reference evidence="2 3" key="1">
    <citation type="submission" date="2016-12" db="EMBL/GenBank/DDBJ databases">
        <authorList>
            <person name="Song W.-J."/>
            <person name="Kurnit D.M."/>
        </authorList>
    </citation>
    <scope>NUCLEOTIDE SEQUENCE [LARGE SCALE GENOMIC DNA]</scope>
    <source>
        <strain evidence="2 3">DSM 11393</strain>
    </source>
</reference>
<dbReference type="Proteomes" id="UP000186469">
    <property type="component" value="Unassembled WGS sequence"/>
</dbReference>
<dbReference type="InterPro" id="IPR041685">
    <property type="entry name" value="AAA_GajA/Old/RecF-like"/>
</dbReference>
<organism evidence="2 3">
    <name type="scientific">Desulfovibrio litoralis DSM 11393</name>
    <dbReference type="NCBI Taxonomy" id="1121455"/>
    <lineage>
        <taxon>Bacteria</taxon>
        <taxon>Pseudomonadati</taxon>
        <taxon>Thermodesulfobacteriota</taxon>
        <taxon>Desulfovibrionia</taxon>
        <taxon>Desulfovibrionales</taxon>
        <taxon>Desulfovibrionaceae</taxon>
        <taxon>Desulfovibrio</taxon>
    </lineage>
</organism>
<evidence type="ECO:0000313" key="3">
    <source>
        <dbReference type="Proteomes" id="UP000186469"/>
    </source>
</evidence>
<feature type="domain" description="Endonuclease GajA/Old nuclease/RecF-like AAA" evidence="1">
    <location>
        <begin position="7"/>
        <end position="461"/>
    </location>
</feature>
<sequence>MSGELLSFQVKNLRSIKDSGLLDLPPLSILIGENGSGKSSFMRFFQILQQSMGISQKGALSFYGDYVDFGSFKESIHTFHDNEENYIGFSVKLKGIEVESRLFARYGKNLEESTVEFRIEEASNNSTYLSFFKININDDNITMAFDKEDKIEKILINDIDFASEISSLRKLRNKNLVPICFDMRQSERYLYRLGDERAGRELLVLQTKKKAGARIGVKKLNSIFKVPYDSHADLIKNLQTAIDSVTWKNSIANLSIDDKWYKEFRAKLIFSFITPILMGLRRSMEKLVDSIYYVGPVRATAQRYYRLQELDVSKIDPSGLNVPTFINSLSNTQLNDFIEWVNRYFHFKPFRERRTGHTAIGINDLPDSDNIDKKGFNLADMGFGYSQVLPILLQLWNFTQETGRSRRRKEKIFLIEQPELHLHPAFQVKLVQAFIDAVNVSQENKSSKVKLIIETHSQTIINALGRAVEDEKINHNDIAIYIFDKKEGCCSIKKSTFKQNGLLEEWPYGFFSGE</sequence>
<evidence type="ECO:0000313" key="2">
    <source>
        <dbReference type="EMBL" id="SHN72447.1"/>
    </source>
</evidence>
<dbReference type="Pfam" id="PF13175">
    <property type="entry name" value="AAA_15"/>
    <property type="match status" value="1"/>
</dbReference>
<keyword evidence="3" id="KW-1185">Reference proteome</keyword>
<gene>
    <name evidence="2" type="ORF">SAMN02745728_02318</name>
</gene>
<dbReference type="SUPFAM" id="SSF52540">
    <property type="entry name" value="P-loop containing nucleoside triphosphate hydrolases"/>
    <property type="match status" value="1"/>
</dbReference>
<dbReference type="OrthoDB" id="3322489at2"/>
<dbReference type="InterPro" id="IPR051396">
    <property type="entry name" value="Bact_Antivir_Def_Nuclease"/>
</dbReference>
<name>A0A1M7TNY8_9BACT</name>
<evidence type="ECO:0000259" key="1">
    <source>
        <dbReference type="Pfam" id="PF13175"/>
    </source>
</evidence>
<dbReference type="AlphaFoldDB" id="A0A1M7TNY8"/>
<accession>A0A1M7TNY8</accession>
<dbReference type="InterPro" id="IPR027417">
    <property type="entry name" value="P-loop_NTPase"/>
</dbReference>
<dbReference type="RefSeq" id="WP_072697985.1">
    <property type="nucleotide sequence ID" value="NZ_FRDI01000017.1"/>
</dbReference>
<protein>
    <submittedName>
        <fullName evidence="2">AAA domain-containing protein, putative AbiEii toxin, Type IV TA system</fullName>
    </submittedName>
</protein>
<dbReference type="PANTHER" id="PTHR43581:SF2">
    <property type="entry name" value="EXCINUCLEASE ATPASE SUBUNIT"/>
    <property type="match status" value="1"/>
</dbReference>
<dbReference type="PANTHER" id="PTHR43581">
    <property type="entry name" value="ATP/GTP PHOSPHATASE"/>
    <property type="match status" value="1"/>
</dbReference>
<dbReference type="STRING" id="1121455.SAMN02745728_02318"/>
<proteinExistence type="predicted"/>